<dbReference type="GO" id="GO:0015562">
    <property type="term" value="F:efflux transmembrane transporter activity"/>
    <property type="evidence" value="ECO:0007669"/>
    <property type="project" value="InterPro"/>
</dbReference>
<protein>
    <submittedName>
        <fullName evidence="9">Efflux transporter outer membrane subunit</fullName>
    </submittedName>
</protein>
<evidence type="ECO:0000313" key="10">
    <source>
        <dbReference type="Proteomes" id="UP000307510"/>
    </source>
</evidence>
<dbReference type="Gene3D" id="2.20.200.10">
    <property type="entry name" value="Outer membrane efflux proteins (OEP)"/>
    <property type="match status" value="1"/>
</dbReference>
<dbReference type="GO" id="GO:0009279">
    <property type="term" value="C:cell outer membrane"/>
    <property type="evidence" value="ECO:0007669"/>
    <property type="project" value="UniProtKB-SubCell"/>
</dbReference>
<dbReference type="AlphaFoldDB" id="A0A5R8ZWM4"/>
<comment type="caution">
    <text evidence="9">The sequence shown here is derived from an EMBL/GenBank/DDBJ whole genome shotgun (WGS) entry which is preliminary data.</text>
</comment>
<keyword evidence="8" id="KW-0732">Signal</keyword>
<reference evidence="10" key="2">
    <citation type="submission" date="2019-06" db="EMBL/GenBank/DDBJ databases">
        <title>AzeR, a transcriptional regulator that responds to azelaic acid in Pseudomonas nitroreducens.</title>
        <authorList>
            <person name="Bez C."/>
            <person name="Javvadi S.G."/>
            <person name="Bertani I."/>
            <person name="Devescovi G."/>
            <person name="Studholme D.J."/>
            <person name="Geller A."/>
            <person name="Levy A."/>
            <person name="Venturi V."/>
        </authorList>
    </citation>
    <scope>NUCLEOTIDE SEQUENCE [LARGE SCALE GENOMIC DNA]</scope>
    <source>
        <strain evidence="10">DSM 9128</strain>
    </source>
</reference>
<reference evidence="9 10" key="1">
    <citation type="submission" date="2019-05" db="EMBL/GenBank/DDBJ databases">
        <authorList>
            <person name="Moore K."/>
            <person name="O'Neill P."/>
            <person name="Farbos A."/>
            <person name="Studholme D.J."/>
        </authorList>
    </citation>
    <scope>NUCLEOTIDE SEQUENCE [LARGE SCALE GENOMIC DNA]</scope>
    <source>
        <strain evidence="9 10">DSM 9128</strain>
    </source>
</reference>
<evidence type="ECO:0000256" key="2">
    <source>
        <dbReference type="ARBA" id="ARBA00022452"/>
    </source>
</evidence>
<dbReference type="InterPro" id="IPR003423">
    <property type="entry name" value="OMP_efflux"/>
</dbReference>
<dbReference type="NCBIfam" id="TIGR01845">
    <property type="entry name" value="outer_NodT"/>
    <property type="match status" value="1"/>
</dbReference>
<evidence type="ECO:0000256" key="4">
    <source>
        <dbReference type="ARBA" id="ARBA00023136"/>
    </source>
</evidence>
<dbReference type="Gene3D" id="1.20.1600.10">
    <property type="entry name" value="Outer membrane efflux proteins (OEP)"/>
    <property type="match status" value="1"/>
</dbReference>
<dbReference type="InterPro" id="IPR010131">
    <property type="entry name" value="MdtP/NodT-like"/>
</dbReference>
<dbReference type="RefSeq" id="WP_138215997.1">
    <property type="nucleotide sequence ID" value="NZ_VASG01000007.1"/>
</dbReference>
<evidence type="ECO:0000256" key="8">
    <source>
        <dbReference type="RuleBase" id="RU362097"/>
    </source>
</evidence>
<sequence>MTARKLMLGLAVSALAGCMIGPDYQRPEVAMPATYRAHLNATESQVDGPWWNQFGSSTLPSLVKEGLANNLDLQRASARIEQFRGQLRTVRAGLFPQLGVGVGAKRALSDEFVDTPLAGFDGTSNQYQAGLNASWEIDLWGKLRRQSEAASAQLLAAQYAQRGVALSLASSISEGYLNLLALDEQLAIAEQTAQARKDALNIFQKRYDRGVIRQIELSQAQNDYWATQAAIPPLRAKISSAENSLSVLLGRNPGPIVRNERLSSLRAPKVPDVLPATLLSRRPDLLQAEQAVVAGNAMVGAAQALYLPDLNLSGMIGFSRGESGQLFESASKVWNLALGLNQTVFDAGAISGQVLQAKSGYQQSVLAYKGTVQSALADVNDALVGTRETAAQLAAVEQQVSALQTYSLQARRLYEGGYSTYLDVTTSEEKLFDGQLQEVNSRLASLNAFNTLYLSVGGEVGADAALLFKPVALKGN</sequence>
<name>A0A5R8ZWM4_PSENT</name>
<comment type="similarity">
    <text evidence="1 8">Belongs to the outer membrane factor (OMF) (TC 1.B.17) family.</text>
</comment>
<dbReference type="Pfam" id="PF02321">
    <property type="entry name" value="OEP"/>
    <property type="match status" value="2"/>
</dbReference>
<keyword evidence="6" id="KW-0998">Cell outer membrane</keyword>
<gene>
    <name evidence="9" type="ORF">FEA48_23695</name>
</gene>
<dbReference type="Proteomes" id="UP000307510">
    <property type="component" value="Unassembled WGS sequence"/>
</dbReference>
<dbReference type="PANTHER" id="PTHR30203">
    <property type="entry name" value="OUTER MEMBRANE CATION EFFLUX PROTEIN"/>
    <property type="match status" value="1"/>
</dbReference>
<evidence type="ECO:0000256" key="5">
    <source>
        <dbReference type="ARBA" id="ARBA00023139"/>
    </source>
</evidence>
<keyword evidence="4 8" id="KW-0472">Membrane</keyword>
<keyword evidence="7 8" id="KW-0449">Lipoprotein</keyword>
<evidence type="ECO:0000256" key="7">
    <source>
        <dbReference type="ARBA" id="ARBA00023288"/>
    </source>
</evidence>
<keyword evidence="2 8" id="KW-1134">Transmembrane beta strand</keyword>
<dbReference type="SUPFAM" id="SSF56954">
    <property type="entry name" value="Outer membrane efflux proteins (OEP)"/>
    <property type="match status" value="1"/>
</dbReference>
<feature type="chain" id="PRO_5024509558" evidence="8">
    <location>
        <begin position="17"/>
        <end position="476"/>
    </location>
</feature>
<evidence type="ECO:0000256" key="3">
    <source>
        <dbReference type="ARBA" id="ARBA00022692"/>
    </source>
</evidence>
<comment type="subcellular location">
    <subcellularLocation>
        <location evidence="8">Cell outer membrane</location>
        <topology evidence="8">Lipid-anchor</topology>
    </subcellularLocation>
</comment>
<feature type="signal peptide" evidence="8">
    <location>
        <begin position="1"/>
        <end position="16"/>
    </location>
</feature>
<organism evidence="9 10">
    <name type="scientific">Pseudomonas nitroreducens</name>
    <dbReference type="NCBI Taxonomy" id="46680"/>
    <lineage>
        <taxon>Bacteria</taxon>
        <taxon>Pseudomonadati</taxon>
        <taxon>Pseudomonadota</taxon>
        <taxon>Gammaproteobacteria</taxon>
        <taxon>Pseudomonadales</taxon>
        <taxon>Pseudomonadaceae</taxon>
        <taxon>Pseudomonas</taxon>
    </lineage>
</organism>
<evidence type="ECO:0000313" key="9">
    <source>
        <dbReference type="EMBL" id="TLP70839.1"/>
    </source>
</evidence>
<dbReference type="EMBL" id="VASG01000007">
    <property type="protein sequence ID" value="TLP70839.1"/>
    <property type="molecule type" value="Genomic_DNA"/>
</dbReference>
<evidence type="ECO:0000256" key="1">
    <source>
        <dbReference type="ARBA" id="ARBA00007613"/>
    </source>
</evidence>
<dbReference type="PROSITE" id="PS51257">
    <property type="entry name" value="PROKAR_LIPOPROTEIN"/>
    <property type="match status" value="1"/>
</dbReference>
<dbReference type="PANTHER" id="PTHR30203:SF30">
    <property type="entry name" value="OUTER MEMBRANE PROTEIN-RELATED"/>
    <property type="match status" value="1"/>
</dbReference>
<accession>A0A5R8ZWM4</accession>
<evidence type="ECO:0000256" key="6">
    <source>
        <dbReference type="ARBA" id="ARBA00023237"/>
    </source>
</evidence>
<proteinExistence type="inferred from homology"/>
<keyword evidence="3 8" id="KW-0812">Transmembrane</keyword>
<keyword evidence="5 8" id="KW-0564">Palmitate</keyword>